<dbReference type="KEGG" id="caul:KCG34_16140"/>
<evidence type="ECO:0000256" key="1">
    <source>
        <dbReference type="SAM" id="MobiDB-lite"/>
    </source>
</evidence>
<feature type="signal peptide" evidence="2">
    <location>
        <begin position="1"/>
        <end position="22"/>
    </location>
</feature>
<dbReference type="InterPro" id="IPR021440">
    <property type="entry name" value="DUF3089"/>
</dbReference>
<feature type="chain" id="PRO_5037306862" evidence="2">
    <location>
        <begin position="23"/>
        <end position="372"/>
    </location>
</feature>
<dbReference type="Pfam" id="PF11288">
    <property type="entry name" value="DUF3089"/>
    <property type="match status" value="1"/>
</dbReference>
<sequence length="372" mass="39992">MRKSLSAALALVAVLAASGLFAQRLHAEGGLMRGPSEPFAAQPPPPAPDYRRPEAWAARPDAPGETALTPDETGLKPAGRAAKVDVFFIHPTTYLAGEHWNAAYDEPGTPSTRIETGVMRYQASVFNGCCRIYAPHYRQAVLGAFMRDTPDGEAAIDLAYADVLRAFDDYMAHDNGGRPFIIAGHSQGSLHALRLLQERIIGTPLQKRLVAAYVIGGFVPAEIEAKGLPICRTERQTGCIVDWNSVAAGKGKTRSGGAALMWLDGRYQSAAGHDIVCVNPLDWRYGGEAPADANQGAIPAVHGLSGLPAPVAGLTGARCSDGMLEVDIPFGRREGFRDPLTLVGVYHDLDYNLFYMNLRRNAVERAEAFVGR</sequence>
<keyword evidence="2" id="KW-0732">Signal</keyword>
<evidence type="ECO:0000256" key="2">
    <source>
        <dbReference type="SAM" id="SignalP"/>
    </source>
</evidence>
<dbReference type="EMBL" id="CP073078">
    <property type="protein sequence ID" value="QUD86606.1"/>
    <property type="molecule type" value="Genomic_DNA"/>
</dbReference>
<feature type="region of interest" description="Disordered" evidence="1">
    <location>
        <begin position="33"/>
        <end position="76"/>
    </location>
</feature>
<dbReference type="RefSeq" id="WP_211936658.1">
    <property type="nucleotide sequence ID" value="NZ_CP073078.1"/>
</dbReference>
<reference evidence="3" key="1">
    <citation type="submission" date="2021-04" db="EMBL/GenBank/DDBJ databases">
        <title>The complete genome sequence of Caulobacter sp. S6.</title>
        <authorList>
            <person name="Tang Y."/>
            <person name="Ouyang W."/>
            <person name="Liu Q."/>
            <person name="Huang B."/>
            <person name="Guo Z."/>
            <person name="Lei P."/>
        </authorList>
    </citation>
    <scope>NUCLEOTIDE SEQUENCE</scope>
    <source>
        <strain evidence="3">S6</strain>
    </source>
</reference>
<organism evidence="3 4">
    <name type="scientific">Phenylobacterium montanum</name>
    <dbReference type="NCBI Taxonomy" id="2823693"/>
    <lineage>
        <taxon>Bacteria</taxon>
        <taxon>Pseudomonadati</taxon>
        <taxon>Pseudomonadota</taxon>
        <taxon>Alphaproteobacteria</taxon>
        <taxon>Caulobacterales</taxon>
        <taxon>Caulobacteraceae</taxon>
        <taxon>Phenylobacterium</taxon>
    </lineage>
</organism>
<name>A0A975FYF9_9CAUL</name>
<protein>
    <submittedName>
        <fullName evidence="3">DUF3089 domain-containing protein</fullName>
    </submittedName>
</protein>
<gene>
    <name evidence="3" type="ORF">KCG34_16140</name>
</gene>
<keyword evidence="4" id="KW-1185">Reference proteome</keyword>
<dbReference type="SUPFAM" id="SSF53474">
    <property type="entry name" value="alpha/beta-Hydrolases"/>
    <property type="match status" value="1"/>
</dbReference>
<evidence type="ECO:0000313" key="3">
    <source>
        <dbReference type="EMBL" id="QUD86606.1"/>
    </source>
</evidence>
<dbReference type="InterPro" id="IPR029058">
    <property type="entry name" value="AB_hydrolase_fold"/>
</dbReference>
<evidence type="ECO:0000313" key="4">
    <source>
        <dbReference type="Proteomes" id="UP000676409"/>
    </source>
</evidence>
<dbReference type="Proteomes" id="UP000676409">
    <property type="component" value="Chromosome"/>
</dbReference>
<proteinExistence type="predicted"/>
<dbReference type="Gene3D" id="3.40.50.1820">
    <property type="entry name" value="alpha/beta hydrolase"/>
    <property type="match status" value="1"/>
</dbReference>
<accession>A0A975FYF9</accession>
<dbReference type="AlphaFoldDB" id="A0A975FYF9"/>